<protein>
    <submittedName>
        <fullName evidence="2">Uncharacterized protein</fullName>
    </submittedName>
</protein>
<sequence>MPSVYVTSLPYPAPASIVFLDFSARLPCPAASPRAESSSESSSRGATSRPRCATSRPRCARPLQIILVSRRNAERVDDVAARGRSRFERVAYLAPVGRSSSSTRPMIIFYFCLNHNALKHLQSLHSTLQHLIRTMHAIWTLKMPNS</sequence>
<proteinExistence type="predicted"/>
<name>A0A8S9FMH7_BRACR</name>
<comment type="caution">
    <text evidence="2">The sequence shown here is derived from an EMBL/GenBank/DDBJ whole genome shotgun (WGS) entry which is preliminary data.</text>
</comment>
<dbReference type="AlphaFoldDB" id="A0A8S9FMH7"/>
<gene>
    <name evidence="2" type="ORF">F2Q70_00030504</name>
</gene>
<feature type="region of interest" description="Disordered" evidence="1">
    <location>
        <begin position="32"/>
        <end position="56"/>
    </location>
</feature>
<organism evidence="2">
    <name type="scientific">Brassica cretica</name>
    <name type="common">Mustard</name>
    <dbReference type="NCBI Taxonomy" id="69181"/>
    <lineage>
        <taxon>Eukaryota</taxon>
        <taxon>Viridiplantae</taxon>
        <taxon>Streptophyta</taxon>
        <taxon>Embryophyta</taxon>
        <taxon>Tracheophyta</taxon>
        <taxon>Spermatophyta</taxon>
        <taxon>Magnoliopsida</taxon>
        <taxon>eudicotyledons</taxon>
        <taxon>Gunneridae</taxon>
        <taxon>Pentapetalae</taxon>
        <taxon>rosids</taxon>
        <taxon>malvids</taxon>
        <taxon>Brassicales</taxon>
        <taxon>Brassicaceae</taxon>
        <taxon>Brassiceae</taxon>
        <taxon>Brassica</taxon>
    </lineage>
</organism>
<reference evidence="2" key="1">
    <citation type="submission" date="2019-12" db="EMBL/GenBank/DDBJ databases">
        <title>Genome sequencing and annotation of Brassica cretica.</title>
        <authorList>
            <person name="Studholme D.J."/>
            <person name="Sarris P.F."/>
        </authorList>
    </citation>
    <scope>NUCLEOTIDE SEQUENCE</scope>
    <source>
        <strain evidence="2">PFS-102/07</strain>
        <tissue evidence="2">Leaf</tissue>
    </source>
</reference>
<evidence type="ECO:0000256" key="1">
    <source>
        <dbReference type="SAM" id="MobiDB-lite"/>
    </source>
</evidence>
<accession>A0A8S9FMH7</accession>
<feature type="compositionally biased region" description="Low complexity" evidence="1">
    <location>
        <begin position="32"/>
        <end position="50"/>
    </location>
</feature>
<evidence type="ECO:0000313" key="2">
    <source>
        <dbReference type="EMBL" id="KAF2533597.1"/>
    </source>
</evidence>
<dbReference type="EMBL" id="QGKY02002305">
    <property type="protein sequence ID" value="KAF2533597.1"/>
    <property type="molecule type" value="Genomic_DNA"/>
</dbReference>